<feature type="domain" description="STB6-like N-terminal" evidence="3">
    <location>
        <begin position="252"/>
        <end position="390"/>
    </location>
</feature>
<evidence type="ECO:0000313" key="5">
    <source>
        <dbReference type="Proteomes" id="UP000002499"/>
    </source>
</evidence>
<evidence type="ECO:0000313" key="4">
    <source>
        <dbReference type="EMBL" id="EFY88980.1"/>
    </source>
</evidence>
<feature type="region of interest" description="Disordered" evidence="2">
    <location>
        <begin position="666"/>
        <end position="694"/>
    </location>
</feature>
<dbReference type="eggNOG" id="ENOG502QT8Q">
    <property type="taxonomic scope" value="Eukaryota"/>
</dbReference>
<dbReference type="InterPro" id="IPR059025">
    <property type="entry name" value="STB6_N"/>
</dbReference>
<dbReference type="GO" id="GO:0070822">
    <property type="term" value="C:Sin3-type complex"/>
    <property type="evidence" value="ECO:0007669"/>
    <property type="project" value="TreeGrafter"/>
</dbReference>
<keyword evidence="5" id="KW-1185">Reference proteome</keyword>
<dbReference type="InParanoid" id="E9E4W3"/>
<dbReference type="AlphaFoldDB" id="E9E4W3"/>
<feature type="region of interest" description="Disordered" evidence="2">
    <location>
        <begin position="184"/>
        <end position="220"/>
    </location>
</feature>
<proteinExistence type="predicted"/>
<name>E9E4W3_METAQ</name>
<dbReference type="Pfam" id="PF25995">
    <property type="entry name" value="STB6_N"/>
    <property type="match status" value="1"/>
</dbReference>
<accession>E9E4W3</accession>
<dbReference type="InterPro" id="IPR038919">
    <property type="entry name" value="STB2/STB2"/>
</dbReference>
<organism evidence="5">
    <name type="scientific">Metarhizium acridum (strain CQMa 102)</name>
    <dbReference type="NCBI Taxonomy" id="655827"/>
    <lineage>
        <taxon>Eukaryota</taxon>
        <taxon>Fungi</taxon>
        <taxon>Dikarya</taxon>
        <taxon>Ascomycota</taxon>
        <taxon>Pezizomycotina</taxon>
        <taxon>Sordariomycetes</taxon>
        <taxon>Hypocreomycetidae</taxon>
        <taxon>Hypocreales</taxon>
        <taxon>Clavicipitaceae</taxon>
        <taxon>Metarhizium</taxon>
    </lineage>
</organism>
<dbReference type="HOGENOM" id="CLU_010065_0_0_1"/>
<gene>
    <name evidence="4" type="ORF">MAC_04911</name>
</gene>
<evidence type="ECO:0000256" key="2">
    <source>
        <dbReference type="SAM" id="MobiDB-lite"/>
    </source>
</evidence>
<feature type="region of interest" description="Disordered" evidence="2">
    <location>
        <begin position="717"/>
        <end position="762"/>
    </location>
</feature>
<keyword evidence="1" id="KW-0175">Coiled coil</keyword>
<evidence type="ECO:0000256" key="1">
    <source>
        <dbReference type="SAM" id="Coils"/>
    </source>
</evidence>
<dbReference type="PANTHER" id="PTHR31011:SF2">
    <property type="entry name" value="PROTEIN STB2-RELATED"/>
    <property type="match status" value="1"/>
</dbReference>
<dbReference type="EMBL" id="GL698504">
    <property type="protein sequence ID" value="EFY88980.1"/>
    <property type="molecule type" value="Genomic_DNA"/>
</dbReference>
<dbReference type="STRING" id="655827.E9E4W3"/>
<feature type="region of interest" description="Disordered" evidence="2">
    <location>
        <begin position="790"/>
        <end position="823"/>
    </location>
</feature>
<dbReference type="GeneID" id="19249222"/>
<protein>
    <submittedName>
        <fullName evidence="4">Sin3 complex subunit</fullName>
    </submittedName>
</protein>
<feature type="compositionally biased region" description="Basic and acidic residues" evidence="2">
    <location>
        <begin position="805"/>
        <end position="815"/>
    </location>
</feature>
<feature type="coiled-coil region" evidence="1">
    <location>
        <begin position="992"/>
        <end position="1054"/>
    </location>
</feature>
<dbReference type="OMA" id="AKFYQLY"/>
<dbReference type="Proteomes" id="UP000002499">
    <property type="component" value="Unassembled WGS sequence"/>
</dbReference>
<dbReference type="OrthoDB" id="19806at2759"/>
<dbReference type="KEGG" id="maw:19249222"/>
<evidence type="ECO:0000259" key="3">
    <source>
        <dbReference type="Pfam" id="PF25995"/>
    </source>
</evidence>
<reference evidence="4 5" key="1">
    <citation type="journal article" date="2011" name="PLoS Genet.">
        <title>Genome sequencing and comparative transcriptomics of the model entomopathogenic fungi Metarhizium anisopliae and M. acridum.</title>
        <authorList>
            <person name="Gao Q."/>
            <person name="Jin K."/>
            <person name="Ying S.H."/>
            <person name="Zhang Y."/>
            <person name="Xiao G."/>
            <person name="Shang Y."/>
            <person name="Duan Z."/>
            <person name="Hu X."/>
            <person name="Xie X.Q."/>
            <person name="Zhou G."/>
            <person name="Peng G."/>
            <person name="Luo Z."/>
            <person name="Huang W."/>
            <person name="Wang B."/>
            <person name="Fang W."/>
            <person name="Wang S."/>
            <person name="Zhong Y."/>
            <person name="Ma L.J."/>
            <person name="St Leger R.J."/>
            <person name="Zhao G.P."/>
            <person name="Pei Y."/>
            <person name="Feng M.G."/>
            <person name="Xia Y."/>
            <person name="Wang C."/>
        </authorList>
    </citation>
    <scope>NUCLEOTIDE SEQUENCE [LARGE SCALE GENOMIC DNA]</scope>
    <source>
        <strain evidence="4 5">CQMa 102</strain>
    </source>
</reference>
<dbReference type="PANTHER" id="PTHR31011">
    <property type="entry name" value="PROTEIN STB2-RELATED"/>
    <property type="match status" value="1"/>
</dbReference>
<sequence>MLSTLQSCAVRDCCACPEVPPGAAFDRTNIEVNIQSPRTTRGLRTRCCAGMHCHASIEAAQPRRRLQRQSLSPSALVLSLVSESSQLPRSDSSPLNRSTTRLRTLPTASHAIRHTDRHLSPGCPVHPADAARLPNSPNVKNLSAACRPRPPGRTSGSPRVGTVAEPIAVDGLTGRLSHQMTSPIGFLSPLTQEGGRFRRDDGFFSPPSRGASPHNHQENPMESTILSQDLAQVRTRDGLSSTPQGPQVPQRRLVLPDPLACRFIEEDPCVSVIERRCILGGYELYVVEQWACSRQSPTVVITTYTGDEKHCIVVGIVSIPEDQNLWSPRLRLYFKAANQYNSRPKETGLGELMITNLSSFPSALTVIPVPDGDVRKHRRVFFVNENLKRLGCSGRSGLALTDPTEATQAKFHQLYKTSDRIPILQSVIELIKLCQVALYMFEKLDHQYIDGLLCDVTEKAINNWWTEVGAEHYNFEPTDGILGPSTVSALLGMLMGARNRLHWYGAPVSKDVFEIECTKRGVAYFQKQQKLEKTRRLDRQTVFRLHTATAKGAAAEGWGVQRAVKSTVSEIGGKRGELVMDMVSGKDKGGLADIETVDIDRFVSLVYGDRPRWLWHGKTRRSVADSFGSGDQEFGSMFSSGKSEASDTMPKRTHALLIDEELGARRKEDNSAASYPTYPPGSVSNIADTSGERDTLRRGVFKSVADKMSDARSGLGRIKDAVGGNRKGHASKLSIPAKEDFSDGGNGSGLLPSASQTSVMTPNPPIARAFTWKNKPEEYLAAIRRGDDVLPGQSDDAHYSGTSARDVKTDEKSGDELLTAGESDNNLSRIGSEIRKGISHKGFSPAQSVEDDSNLRASLLEKEQKPCRKQISIARRRSCGIADLTTKHITNESRWPRRMSFGDAEEAILTWEEVIDLTEATDYLTCVEAHAEAASHLNHLIEEIVSDVGPWVEDKIKAVEFLNERYDQDKTELQGIYHQLNEACQRIHHNSNELLSEQRENLTESVKEIEVLLARLEYEINGLSQKVADVEDSIQNFGRQVDDVESRAAELKATLETESWPHWFVRTLTGIGTGPNITREP</sequence>